<accession>A0A1Y2E845</accession>
<dbReference type="InParanoid" id="A0A1Y2E845"/>
<dbReference type="AlphaFoldDB" id="A0A1Y2E845"/>
<dbReference type="Proteomes" id="UP000193689">
    <property type="component" value="Unassembled WGS sequence"/>
</dbReference>
<gene>
    <name evidence="1" type="ORF">BCR38DRAFT_160864</name>
</gene>
<keyword evidence="2" id="KW-1185">Reference proteome</keyword>
<comment type="caution">
    <text evidence="1">The sequence shown here is derived from an EMBL/GenBank/DDBJ whole genome shotgun (WGS) entry which is preliminary data.</text>
</comment>
<protein>
    <submittedName>
        <fullName evidence="1">Uncharacterized protein</fullName>
    </submittedName>
</protein>
<reference evidence="1 2" key="1">
    <citation type="submission" date="2016-07" db="EMBL/GenBank/DDBJ databases">
        <title>Pervasive Adenine N6-methylation of Active Genes in Fungi.</title>
        <authorList>
            <consortium name="DOE Joint Genome Institute"/>
            <person name="Mondo S.J."/>
            <person name="Dannebaum R.O."/>
            <person name="Kuo R.C."/>
            <person name="Labutti K."/>
            <person name="Haridas S."/>
            <person name="Kuo A."/>
            <person name="Salamov A."/>
            <person name="Ahrendt S.R."/>
            <person name="Lipzen A."/>
            <person name="Sullivan W."/>
            <person name="Andreopoulos W.B."/>
            <person name="Clum A."/>
            <person name="Lindquist E."/>
            <person name="Daum C."/>
            <person name="Ramamoorthy G.K."/>
            <person name="Gryganskyi A."/>
            <person name="Culley D."/>
            <person name="Magnuson J.K."/>
            <person name="James T.Y."/>
            <person name="O'Malley M.A."/>
            <person name="Stajich J.E."/>
            <person name="Spatafora J.W."/>
            <person name="Visel A."/>
            <person name="Grigoriev I.V."/>
        </authorList>
    </citation>
    <scope>NUCLEOTIDE SEQUENCE [LARGE SCALE GENOMIC DNA]</scope>
    <source>
        <strain evidence="1 2">CBS 129021</strain>
    </source>
</reference>
<dbReference type="EMBL" id="MCFJ01000004">
    <property type="protein sequence ID" value="ORY67607.1"/>
    <property type="molecule type" value="Genomic_DNA"/>
</dbReference>
<organism evidence="1 2">
    <name type="scientific">Pseudomassariella vexata</name>
    <dbReference type="NCBI Taxonomy" id="1141098"/>
    <lineage>
        <taxon>Eukaryota</taxon>
        <taxon>Fungi</taxon>
        <taxon>Dikarya</taxon>
        <taxon>Ascomycota</taxon>
        <taxon>Pezizomycotina</taxon>
        <taxon>Sordariomycetes</taxon>
        <taxon>Xylariomycetidae</taxon>
        <taxon>Amphisphaeriales</taxon>
        <taxon>Pseudomassariaceae</taxon>
        <taxon>Pseudomassariella</taxon>
    </lineage>
</organism>
<evidence type="ECO:0000313" key="2">
    <source>
        <dbReference type="Proteomes" id="UP000193689"/>
    </source>
</evidence>
<evidence type="ECO:0000313" key="1">
    <source>
        <dbReference type="EMBL" id="ORY67607.1"/>
    </source>
</evidence>
<dbReference type="GeneID" id="63769990"/>
<proteinExistence type="predicted"/>
<sequence length="217" mass="23361">MSSPQSHPSNFHKYPATVQNLRRVGECCGRSSRRSNLQHRLADLIFVAALQTMFGSPQGGNRLGKIFHGDGDRRGVGVGHRTGGEDGFVGGGGGGVKGRGRGRFRGRGFELTLQWQLWTLGRRRRSKKTGVFPAANIGSRGSLGERKVVESDCFSLQILSVGRDGRSELAGRVELNEEAGGFIGVCVGRHGSLGKEEVVGQGRYDLAADDIRDLRSA</sequence>
<dbReference type="RefSeq" id="XP_040718231.1">
    <property type="nucleotide sequence ID" value="XM_040853778.1"/>
</dbReference>
<name>A0A1Y2E845_9PEZI</name>